<evidence type="ECO:0000313" key="2">
    <source>
        <dbReference type="Proteomes" id="UP001589702"/>
    </source>
</evidence>
<dbReference type="Pfam" id="PF10049">
    <property type="entry name" value="DUF2283"/>
    <property type="match status" value="1"/>
</dbReference>
<accession>A0ABV5Y613</accession>
<keyword evidence="2" id="KW-1185">Reference proteome</keyword>
<dbReference type="Proteomes" id="UP001589702">
    <property type="component" value="Unassembled WGS sequence"/>
</dbReference>
<reference evidence="1 2" key="1">
    <citation type="submission" date="2024-09" db="EMBL/GenBank/DDBJ databases">
        <authorList>
            <person name="Sun Q."/>
            <person name="Mori K."/>
        </authorList>
    </citation>
    <scope>NUCLEOTIDE SEQUENCE [LARGE SCALE GENOMIC DNA]</scope>
    <source>
        <strain evidence="1 2">JCM 1334</strain>
    </source>
</reference>
<dbReference type="RefSeq" id="WP_234750200.1">
    <property type="nucleotide sequence ID" value="NZ_BAAAWN010000001.1"/>
</dbReference>
<dbReference type="InterPro" id="IPR019270">
    <property type="entry name" value="DUF2283"/>
</dbReference>
<organism evidence="1 2">
    <name type="scientific">Arthrobacter ramosus</name>
    <dbReference type="NCBI Taxonomy" id="1672"/>
    <lineage>
        <taxon>Bacteria</taxon>
        <taxon>Bacillati</taxon>
        <taxon>Actinomycetota</taxon>
        <taxon>Actinomycetes</taxon>
        <taxon>Micrococcales</taxon>
        <taxon>Micrococcaceae</taxon>
        <taxon>Arthrobacter</taxon>
    </lineage>
</organism>
<protein>
    <submittedName>
        <fullName evidence="1">DUF2283 domain-containing protein</fullName>
    </submittedName>
</protein>
<comment type="caution">
    <text evidence="1">The sequence shown here is derived from an EMBL/GenBank/DDBJ whole genome shotgun (WGS) entry which is preliminary data.</text>
</comment>
<name>A0ABV5Y613_ARTRM</name>
<gene>
    <name evidence="1" type="ORF">ACFFP1_21320</name>
</gene>
<proteinExistence type="predicted"/>
<evidence type="ECO:0000313" key="1">
    <source>
        <dbReference type="EMBL" id="MFB9822019.1"/>
    </source>
</evidence>
<dbReference type="EMBL" id="JBHMBC010000039">
    <property type="protein sequence ID" value="MFB9822019.1"/>
    <property type="molecule type" value="Genomic_DNA"/>
</dbReference>
<sequence>MRISYDPEARAAYVSLLGAIEDGSSVRQLGPIDLPGGDGQIVVDLDRDGHILGFEILNADLALSPEVIAKATNPGE</sequence>